<keyword evidence="2" id="KW-1185">Reference proteome</keyword>
<accession>A0ACC8EMF5</accession>
<reference evidence="1 2" key="1">
    <citation type="journal article" date="2016" name="Nat. Commun.">
        <title>Ectomycorrhizal ecology is imprinted in the genome of the dominant symbiotic fungus Cenococcum geophilum.</title>
        <authorList>
            <consortium name="DOE Joint Genome Institute"/>
            <person name="Peter M."/>
            <person name="Kohler A."/>
            <person name="Ohm R.A."/>
            <person name="Kuo A."/>
            <person name="Krutzmann J."/>
            <person name="Morin E."/>
            <person name="Arend M."/>
            <person name="Barry K.W."/>
            <person name="Binder M."/>
            <person name="Choi C."/>
            <person name="Clum A."/>
            <person name="Copeland A."/>
            <person name="Grisel N."/>
            <person name="Haridas S."/>
            <person name="Kipfer T."/>
            <person name="LaButti K."/>
            <person name="Lindquist E."/>
            <person name="Lipzen A."/>
            <person name="Maire R."/>
            <person name="Meier B."/>
            <person name="Mihaltcheva S."/>
            <person name="Molinier V."/>
            <person name="Murat C."/>
            <person name="Poggeler S."/>
            <person name="Quandt C.A."/>
            <person name="Sperisen C."/>
            <person name="Tritt A."/>
            <person name="Tisserant E."/>
            <person name="Crous P.W."/>
            <person name="Henrissat B."/>
            <person name="Nehls U."/>
            <person name="Egli S."/>
            <person name="Spatafora J.W."/>
            <person name="Grigoriev I.V."/>
            <person name="Martin F.M."/>
        </authorList>
    </citation>
    <scope>NUCLEOTIDE SEQUENCE [LARGE SCALE GENOMIC DNA]</scope>
    <source>
        <strain evidence="1 2">1.58</strain>
    </source>
</reference>
<sequence length="85" mass="9620">MYTSSTLESRYPPTAATPFLCGITIYRTHLHAAKPCTPHRRKAYDKPLIQTALYSLYTLIHLAYSNTSAARVLGYRGLVHPYGQY</sequence>
<evidence type="ECO:0000313" key="1">
    <source>
        <dbReference type="EMBL" id="OCK87419.1"/>
    </source>
</evidence>
<name>A0ACC8EMF5_9PEZI</name>
<dbReference type="EMBL" id="KV748261">
    <property type="protein sequence ID" value="OCK87419.1"/>
    <property type="molecule type" value="Genomic_DNA"/>
</dbReference>
<organism evidence="1 2">
    <name type="scientific">Cenococcum geophilum 1.58</name>
    <dbReference type="NCBI Taxonomy" id="794803"/>
    <lineage>
        <taxon>Eukaryota</taxon>
        <taxon>Fungi</taxon>
        <taxon>Dikarya</taxon>
        <taxon>Ascomycota</taxon>
        <taxon>Pezizomycotina</taxon>
        <taxon>Dothideomycetes</taxon>
        <taxon>Pleosporomycetidae</taxon>
        <taxon>Gloniales</taxon>
        <taxon>Gloniaceae</taxon>
        <taxon>Cenococcum</taxon>
    </lineage>
</organism>
<dbReference type="Proteomes" id="UP000250078">
    <property type="component" value="Unassembled WGS sequence"/>
</dbReference>
<gene>
    <name evidence="1" type="ORF">K441DRAFT_356304</name>
</gene>
<protein>
    <submittedName>
        <fullName evidence="1">Uncharacterized protein</fullName>
    </submittedName>
</protein>
<proteinExistence type="predicted"/>
<evidence type="ECO:0000313" key="2">
    <source>
        <dbReference type="Proteomes" id="UP000250078"/>
    </source>
</evidence>